<sequence length="74" mass="8322">MERKTLGLFFMLFLLLSADVALKTAEARRCESKSHKFKGPCARDSNCASVCKGEGYTGGDCRGFRRRCFCTREC</sequence>
<protein>
    <submittedName>
        <fullName evidence="1">Uncharacterized protein</fullName>
    </submittedName>
</protein>
<evidence type="ECO:0000313" key="1">
    <source>
        <dbReference type="EMBL" id="CAJ2676748.1"/>
    </source>
</evidence>
<accession>A0ACB0M8C9</accession>
<keyword evidence="2" id="KW-1185">Reference proteome</keyword>
<name>A0ACB0M8C9_TRIPR</name>
<dbReference type="EMBL" id="CASHSV030000823">
    <property type="protein sequence ID" value="CAJ2676748.1"/>
    <property type="molecule type" value="Genomic_DNA"/>
</dbReference>
<reference evidence="1" key="1">
    <citation type="submission" date="2023-10" db="EMBL/GenBank/DDBJ databases">
        <authorList>
            <person name="Rodriguez Cubillos JULIANA M."/>
            <person name="De Vega J."/>
        </authorList>
    </citation>
    <scope>NUCLEOTIDE SEQUENCE</scope>
</reference>
<comment type="caution">
    <text evidence="1">The sequence shown here is derived from an EMBL/GenBank/DDBJ whole genome shotgun (WGS) entry which is preliminary data.</text>
</comment>
<organism evidence="1 2">
    <name type="scientific">Trifolium pratense</name>
    <name type="common">Red clover</name>
    <dbReference type="NCBI Taxonomy" id="57577"/>
    <lineage>
        <taxon>Eukaryota</taxon>
        <taxon>Viridiplantae</taxon>
        <taxon>Streptophyta</taxon>
        <taxon>Embryophyta</taxon>
        <taxon>Tracheophyta</taxon>
        <taxon>Spermatophyta</taxon>
        <taxon>Magnoliopsida</taxon>
        <taxon>eudicotyledons</taxon>
        <taxon>Gunneridae</taxon>
        <taxon>Pentapetalae</taxon>
        <taxon>rosids</taxon>
        <taxon>fabids</taxon>
        <taxon>Fabales</taxon>
        <taxon>Fabaceae</taxon>
        <taxon>Papilionoideae</taxon>
        <taxon>50 kb inversion clade</taxon>
        <taxon>NPAAA clade</taxon>
        <taxon>Hologalegina</taxon>
        <taxon>IRL clade</taxon>
        <taxon>Trifolieae</taxon>
        <taxon>Trifolium</taxon>
    </lineage>
</organism>
<gene>
    <name evidence="1" type="ORF">MILVUS5_LOCUS39412</name>
</gene>
<evidence type="ECO:0000313" key="2">
    <source>
        <dbReference type="Proteomes" id="UP001177021"/>
    </source>
</evidence>
<dbReference type="Proteomes" id="UP001177021">
    <property type="component" value="Unassembled WGS sequence"/>
</dbReference>
<proteinExistence type="predicted"/>